<dbReference type="Gene3D" id="2.60.40.2810">
    <property type="match status" value="1"/>
</dbReference>
<keyword evidence="1" id="KW-0732">Signal</keyword>
<protein>
    <submittedName>
        <fullName evidence="2">Cadherin-like domain-containing protein</fullName>
    </submittedName>
</protein>
<evidence type="ECO:0000313" key="2">
    <source>
        <dbReference type="EMBL" id="MBK1818008.1"/>
    </source>
</evidence>
<dbReference type="GO" id="GO:0016020">
    <property type="term" value="C:membrane"/>
    <property type="evidence" value="ECO:0007669"/>
    <property type="project" value="InterPro"/>
</dbReference>
<proteinExistence type="predicted"/>
<comment type="caution">
    <text evidence="2">The sequence shown here is derived from an EMBL/GenBank/DDBJ whole genome shotgun (WGS) entry which is preliminary data.</text>
</comment>
<gene>
    <name evidence="2" type="ORF">JIN84_20465</name>
</gene>
<dbReference type="EMBL" id="JAENIK010000012">
    <property type="protein sequence ID" value="MBK1818008.1"/>
    <property type="molecule type" value="Genomic_DNA"/>
</dbReference>
<accession>A0A934R8S7</accession>
<feature type="chain" id="PRO_5036806940" evidence="1">
    <location>
        <begin position="23"/>
        <end position="529"/>
    </location>
</feature>
<keyword evidence="3" id="KW-1185">Reference proteome</keyword>
<organism evidence="2 3">
    <name type="scientific">Luteolibacter yonseiensis</name>
    <dbReference type="NCBI Taxonomy" id="1144680"/>
    <lineage>
        <taxon>Bacteria</taxon>
        <taxon>Pseudomonadati</taxon>
        <taxon>Verrucomicrobiota</taxon>
        <taxon>Verrucomicrobiia</taxon>
        <taxon>Verrucomicrobiales</taxon>
        <taxon>Verrucomicrobiaceae</taxon>
        <taxon>Luteolibacter</taxon>
    </lineage>
</organism>
<sequence>MIFIRLLAIAGLLSATASGLPAFEQITVGNVTSHGASVAWKVTETSKPGLKIYTDAAGTEDVTNSVRVEIQTLQNSRREVSSTPEARLANRTLQAAMGVKKVAITGITGLDPATRYFVRPLALSEAGAELAAGALTEFTTASGTAFIPEARQLLADLSALEPANGNVGGALLVVSQTDSKYPLISVVGDGNVPSSAYFDLTQLLDSAGTINLLRAPGELELSFSWLGLPETPGTFQPNAVPYTGDFVVAAVTRTTFVGQGEDTAPQITPVDDQIAVIGQTFTLGIQAMDLDLPISALVYSLEPGTPAGISIDSATGVLTWTPTASPGAGVYPVTVNVHETANPSQIATTTFSIRVRANSAPVAGADSTSVMQGQSVAIKIQKLLLNDSDADGDVLTASLPGPLTSQGGTITLLNGKVTYTPPDLFTGTDTFTYSLSDGFGGTATGNVTVTVLSAFGTNANPVGLSSLPDGTMGLRMVGIPGRSYVIQASSDMVNWTTLATKVAGPNGIFEFVDADAAGFPTRFYRLALP</sequence>
<dbReference type="AlphaFoldDB" id="A0A934R8S7"/>
<reference evidence="2" key="1">
    <citation type="submission" date="2021-01" db="EMBL/GenBank/DDBJ databases">
        <title>Modified the classification status of verrucomicrobia.</title>
        <authorList>
            <person name="Feng X."/>
        </authorList>
    </citation>
    <scope>NUCLEOTIDE SEQUENCE</scope>
    <source>
        <strain evidence="2">JCM 18052</strain>
    </source>
</reference>
<dbReference type="GO" id="GO:0005509">
    <property type="term" value="F:calcium ion binding"/>
    <property type="evidence" value="ECO:0007669"/>
    <property type="project" value="InterPro"/>
</dbReference>
<evidence type="ECO:0000256" key="1">
    <source>
        <dbReference type="SAM" id="SignalP"/>
    </source>
</evidence>
<dbReference type="SUPFAM" id="SSF49313">
    <property type="entry name" value="Cadherin-like"/>
    <property type="match status" value="1"/>
</dbReference>
<evidence type="ECO:0000313" key="3">
    <source>
        <dbReference type="Proteomes" id="UP000600139"/>
    </source>
</evidence>
<feature type="signal peptide" evidence="1">
    <location>
        <begin position="1"/>
        <end position="22"/>
    </location>
</feature>
<dbReference type="InterPro" id="IPR015919">
    <property type="entry name" value="Cadherin-like_sf"/>
</dbReference>
<name>A0A934R8S7_9BACT</name>
<dbReference type="Pfam" id="PF05345">
    <property type="entry name" value="He_PIG"/>
    <property type="match status" value="1"/>
</dbReference>
<dbReference type="Proteomes" id="UP000600139">
    <property type="component" value="Unassembled WGS sequence"/>
</dbReference>
<dbReference type="Pfam" id="PF17963">
    <property type="entry name" value="Big_9"/>
    <property type="match status" value="1"/>
</dbReference>